<evidence type="ECO:0000256" key="3">
    <source>
        <dbReference type="ARBA" id="ARBA00022741"/>
    </source>
</evidence>
<dbReference type="InterPro" id="IPR037051">
    <property type="entry name" value="4-carb_acid_sugar_kinase_N_sf"/>
</dbReference>
<dbReference type="Proteomes" id="UP000316612">
    <property type="component" value="Unassembled WGS sequence"/>
</dbReference>
<keyword evidence="4" id="KW-0418">Kinase</keyword>
<comment type="similarity">
    <text evidence="1">Belongs to the four-carbon acid sugar kinase family.</text>
</comment>
<dbReference type="InterPro" id="IPR031475">
    <property type="entry name" value="NBD_C"/>
</dbReference>
<feature type="domain" description="Four-carbon acid sugar kinase nucleotide binding" evidence="8">
    <location>
        <begin position="265"/>
        <end position="425"/>
    </location>
</feature>
<comment type="caution">
    <text evidence="9">The sequence shown here is derived from an EMBL/GenBank/DDBJ whole genome shotgun (WGS) entry which is preliminary data.</text>
</comment>
<dbReference type="AlphaFoldDB" id="A0A4Y4DQ30"/>
<evidence type="ECO:0000256" key="5">
    <source>
        <dbReference type="ARBA" id="ARBA00022840"/>
    </source>
</evidence>
<evidence type="ECO:0000259" key="8">
    <source>
        <dbReference type="Pfam" id="PF17042"/>
    </source>
</evidence>
<evidence type="ECO:0008006" key="11">
    <source>
        <dbReference type="Google" id="ProtNLM"/>
    </source>
</evidence>
<dbReference type="GO" id="GO:0005524">
    <property type="term" value="F:ATP binding"/>
    <property type="evidence" value="ECO:0007669"/>
    <property type="project" value="UniProtKB-KW"/>
</dbReference>
<dbReference type="EMBL" id="BJNY01000005">
    <property type="protein sequence ID" value="GED05478.1"/>
    <property type="molecule type" value="Genomic_DNA"/>
</dbReference>
<evidence type="ECO:0000313" key="9">
    <source>
        <dbReference type="EMBL" id="GED05478.1"/>
    </source>
</evidence>
<keyword evidence="6" id="KW-0119">Carbohydrate metabolism</keyword>
<name>A0A4Y4DQ30_GLUUR</name>
<dbReference type="InterPro" id="IPR010737">
    <property type="entry name" value="4-carb_acid_sugar_kinase_N"/>
</dbReference>
<dbReference type="SUPFAM" id="SSF142764">
    <property type="entry name" value="YgbK-like"/>
    <property type="match status" value="1"/>
</dbReference>
<dbReference type="GO" id="GO:0016301">
    <property type="term" value="F:kinase activity"/>
    <property type="evidence" value="ECO:0007669"/>
    <property type="project" value="UniProtKB-KW"/>
</dbReference>
<organism evidence="9 10">
    <name type="scientific">Glutamicibacter uratoxydans</name>
    <name type="common">Arthrobacter uratoxydans</name>
    <dbReference type="NCBI Taxonomy" id="43667"/>
    <lineage>
        <taxon>Bacteria</taxon>
        <taxon>Bacillati</taxon>
        <taxon>Actinomycetota</taxon>
        <taxon>Actinomycetes</taxon>
        <taxon>Micrococcales</taxon>
        <taxon>Micrococcaceae</taxon>
        <taxon>Glutamicibacter</taxon>
    </lineage>
</organism>
<reference evidence="9 10" key="1">
    <citation type="submission" date="2019-06" db="EMBL/GenBank/DDBJ databases">
        <title>Whole genome shotgun sequence of Glutamicibacter uratoxydans NBRC 15515.</title>
        <authorList>
            <person name="Hosoyama A."/>
            <person name="Uohara A."/>
            <person name="Ohji S."/>
            <person name="Ichikawa N."/>
        </authorList>
    </citation>
    <scope>NUCLEOTIDE SEQUENCE [LARGE SCALE GENOMIC DNA]</scope>
    <source>
        <strain evidence="9 10">NBRC 15515</strain>
    </source>
</reference>
<evidence type="ECO:0000259" key="7">
    <source>
        <dbReference type="Pfam" id="PF07005"/>
    </source>
</evidence>
<dbReference type="Gene3D" id="3.40.980.20">
    <property type="entry name" value="Four-carbon acid sugar kinase, nucleotide binding domain"/>
    <property type="match status" value="1"/>
</dbReference>
<evidence type="ECO:0000256" key="4">
    <source>
        <dbReference type="ARBA" id="ARBA00022777"/>
    </source>
</evidence>
<dbReference type="OrthoDB" id="191465at2"/>
<keyword evidence="10" id="KW-1185">Reference proteome</keyword>
<feature type="domain" description="Four-carbon acid sugar kinase N-terminal" evidence="7">
    <location>
        <begin position="4"/>
        <end position="241"/>
    </location>
</feature>
<dbReference type="Gene3D" id="3.40.50.10840">
    <property type="entry name" value="Putative sugar-binding, N-terminal domain"/>
    <property type="match status" value="1"/>
</dbReference>
<dbReference type="Pfam" id="PF07005">
    <property type="entry name" value="SBD_N"/>
    <property type="match status" value="1"/>
</dbReference>
<dbReference type="RefSeq" id="WP_141362603.1">
    <property type="nucleotide sequence ID" value="NZ_BAAAJL010000008.1"/>
</dbReference>
<evidence type="ECO:0000256" key="2">
    <source>
        <dbReference type="ARBA" id="ARBA00022679"/>
    </source>
</evidence>
<evidence type="ECO:0000313" key="10">
    <source>
        <dbReference type="Proteomes" id="UP000316612"/>
    </source>
</evidence>
<keyword evidence="5" id="KW-0067">ATP-binding</keyword>
<protein>
    <recommendedName>
        <fullName evidence="11">Hrp-dependent type III effector protein</fullName>
    </recommendedName>
</protein>
<proteinExistence type="inferred from homology"/>
<sequence>MARIGFVADDLTGAADVLAQAHANGVNAALVIGEVELPEDVQVLGVAGPARSLGGQEFDDLIRRDVATIASWSPDVLLYKVCSTFDSSPAIGSIGRGIELLRERYASHGPVPVLPAQPSFGRYTAFGHHFANYQGQVYRLDLHPVMSQHPSTPMYDSELAAILTKQFASGNTPSVIALPSHEHGEFAAQWSAAREDRAQEAFVVDACTEAHMDAAAQQLLAEGTNGPPGIVVGSGGIMAALTRTLEADPQSVRNIVTAHPDLPVLAVSASASSTTAQQIAKAVDQGWTEVPLPQELLHGPNKELHRQLVTEVAEALQAGRHVVVHSTKGANDPRFTDGPPVDPGHLGALIGDVAAQMAEAQLTADIAVFGGDTSSHALISMGISQLRVAAQFVTAGPIVQPHGSSRVAGCNLLLKGGQVGPTDILNRFARLTGH</sequence>
<dbReference type="InterPro" id="IPR042213">
    <property type="entry name" value="NBD_C_sf"/>
</dbReference>
<evidence type="ECO:0000256" key="6">
    <source>
        <dbReference type="ARBA" id="ARBA00023277"/>
    </source>
</evidence>
<keyword evidence="3" id="KW-0547">Nucleotide-binding</keyword>
<dbReference type="Pfam" id="PF17042">
    <property type="entry name" value="NBD_C"/>
    <property type="match status" value="1"/>
</dbReference>
<gene>
    <name evidence="9" type="ORF">AUR04nite_10100</name>
</gene>
<keyword evidence="2" id="KW-0808">Transferase</keyword>
<accession>A0A4Y4DQ30</accession>
<evidence type="ECO:0000256" key="1">
    <source>
        <dbReference type="ARBA" id="ARBA00005715"/>
    </source>
</evidence>